<reference evidence="1 2" key="1">
    <citation type="submission" date="2024-09" db="EMBL/GenBank/DDBJ databases">
        <authorList>
            <person name="Lee S.D."/>
        </authorList>
    </citation>
    <scope>NUCLEOTIDE SEQUENCE [LARGE SCALE GENOMIC DNA]</scope>
    <source>
        <strain evidence="1 2">N1-3</strain>
    </source>
</reference>
<name>A0ABV6X7M0_9ACTN</name>
<dbReference type="RefSeq" id="WP_380556659.1">
    <property type="nucleotide sequence ID" value="NZ_JBHEZY010000012.1"/>
</dbReference>
<keyword evidence="1" id="KW-0238">DNA-binding</keyword>
<organism evidence="1 2">
    <name type="scientific">Streptacidiphilus alkalitolerans</name>
    <dbReference type="NCBI Taxonomy" id="3342712"/>
    <lineage>
        <taxon>Bacteria</taxon>
        <taxon>Bacillati</taxon>
        <taxon>Actinomycetota</taxon>
        <taxon>Actinomycetes</taxon>
        <taxon>Kitasatosporales</taxon>
        <taxon>Streptomycetaceae</taxon>
        <taxon>Streptacidiphilus</taxon>
    </lineage>
</organism>
<protein>
    <submittedName>
        <fullName evidence="1">DNA-binding protein</fullName>
    </submittedName>
</protein>
<evidence type="ECO:0000313" key="1">
    <source>
        <dbReference type="EMBL" id="MFC1434275.1"/>
    </source>
</evidence>
<comment type="caution">
    <text evidence="1">The sequence shown here is derived from an EMBL/GenBank/DDBJ whole genome shotgun (WGS) entry which is preliminary data.</text>
</comment>
<dbReference type="Proteomes" id="UP001592530">
    <property type="component" value="Unassembled WGS sequence"/>
</dbReference>
<sequence length="84" mass="9196">MMRTYAEAGAELSIPASWLEKHKDELPHTEFGPTHIRFSDADMDEIREMHRKRPAAAAAPVEGLPGILLALKPAGARHRAAGAR</sequence>
<gene>
    <name evidence="1" type="ORF">ACEZDB_26910</name>
</gene>
<proteinExistence type="predicted"/>
<accession>A0ABV6X7M0</accession>
<dbReference type="GO" id="GO:0003677">
    <property type="term" value="F:DNA binding"/>
    <property type="evidence" value="ECO:0007669"/>
    <property type="project" value="UniProtKB-KW"/>
</dbReference>
<evidence type="ECO:0000313" key="2">
    <source>
        <dbReference type="Proteomes" id="UP001592530"/>
    </source>
</evidence>
<dbReference type="EMBL" id="JBHEZY010000012">
    <property type="protein sequence ID" value="MFC1434275.1"/>
    <property type="molecule type" value="Genomic_DNA"/>
</dbReference>